<keyword evidence="2" id="KW-1185">Reference proteome</keyword>
<comment type="caution">
    <text evidence="1">The sequence shown here is derived from an EMBL/GenBank/DDBJ whole genome shotgun (WGS) entry which is preliminary data.</text>
</comment>
<organism evidence="1 2">
    <name type="scientific">Crossiella equi</name>
    <dbReference type="NCBI Taxonomy" id="130796"/>
    <lineage>
        <taxon>Bacteria</taxon>
        <taxon>Bacillati</taxon>
        <taxon>Actinomycetota</taxon>
        <taxon>Actinomycetes</taxon>
        <taxon>Pseudonocardiales</taxon>
        <taxon>Pseudonocardiaceae</taxon>
        <taxon>Crossiella</taxon>
    </lineage>
</organism>
<accession>A0ABS5A3P4</accession>
<reference evidence="1 2" key="1">
    <citation type="submission" date="2021-03" db="EMBL/GenBank/DDBJ databases">
        <title>Sequencing the genomes of 1000 actinobacteria strains.</title>
        <authorList>
            <person name="Klenk H.-P."/>
        </authorList>
    </citation>
    <scope>NUCLEOTIDE SEQUENCE [LARGE SCALE GENOMIC DNA]</scope>
    <source>
        <strain evidence="1 2">DSM 44580</strain>
    </source>
</reference>
<evidence type="ECO:0000313" key="2">
    <source>
        <dbReference type="Proteomes" id="UP001519363"/>
    </source>
</evidence>
<dbReference type="RefSeq" id="WP_143342515.1">
    <property type="nucleotide sequence ID" value="NZ_JAGIOO010000001.1"/>
</dbReference>
<proteinExistence type="predicted"/>
<name>A0ABS5A3P4_9PSEU</name>
<evidence type="ECO:0000313" key="1">
    <source>
        <dbReference type="EMBL" id="MBP2471202.1"/>
    </source>
</evidence>
<protein>
    <submittedName>
        <fullName evidence="1">Uncharacterized protein</fullName>
    </submittedName>
</protein>
<dbReference type="Proteomes" id="UP001519363">
    <property type="component" value="Unassembled WGS sequence"/>
</dbReference>
<gene>
    <name evidence="1" type="ORF">JOF53_000074</name>
</gene>
<sequence length="145" mass="16178">MISSADSRILLCDGTEDPPLVVLECVEPLIPVTVHVEVWDREPPARPGADRLWTGPRVQPLRSRRGSVSVRPGGQEATVRTIPLPSGPGEYLVGLWHTGREVMAARVPAVRRLRGELDELDWEQYVDELAGTEEYLLRIWRPAPA</sequence>
<dbReference type="EMBL" id="JAGIOO010000001">
    <property type="protein sequence ID" value="MBP2471202.1"/>
    <property type="molecule type" value="Genomic_DNA"/>
</dbReference>